<keyword evidence="2" id="KW-1133">Transmembrane helix</keyword>
<evidence type="ECO:0000313" key="4">
    <source>
        <dbReference type="Proteomes" id="UP001155040"/>
    </source>
</evidence>
<evidence type="ECO:0000256" key="2">
    <source>
        <dbReference type="SAM" id="Phobius"/>
    </source>
</evidence>
<dbReference type="Proteomes" id="UP001155040">
    <property type="component" value="Unassembled WGS sequence"/>
</dbReference>
<feature type="transmembrane region" description="Helical" evidence="2">
    <location>
        <begin position="27"/>
        <end position="46"/>
    </location>
</feature>
<dbReference type="RefSeq" id="WP_259078450.1">
    <property type="nucleotide sequence ID" value="NZ_JANTZC010000024.1"/>
</dbReference>
<sequence length="162" mass="17900">MVSQAKPESAPGGNAPRRFGTSNFSRFLVLSVAVFWLVTIGSEWMSDVNGKLAEGSEIATDAVVLGLLAYALFAVFQRSVVVGTEEIWKVRPLWWDRSVQISEIRRVHVPTTASGLWLYTDPDRKPALKTGGGLEDSEELEEMVTESIPSDAEITGHREEKH</sequence>
<name>A0A9X2ZCL2_9BACT</name>
<feature type="compositionally biased region" description="Acidic residues" evidence="1">
    <location>
        <begin position="135"/>
        <end position="144"/>
    </location>
</feature>
<evidence type="ECO:0000313" key="3">
    <source>
        <dbReference type="EMBL" id="MCS4037915.1"/>
    </source>
</evidence>
<accession>A0A9X2ZCL2</accession>
<gene>
    <name evidence="3" type="ORF">GGQ01_003004</name>
</gene>
<organism evidence="3 4">
    <name type="scientific">Salinibacter ruber</name>
    <dbReference type="NCBI Taxonomy" id="146919"/>
    <lineage>
        <taxon>Bacteria</taxon>
        <taxon>Pseudomonadati</taxon>
        <taxon>Rhodothermota</taxon>
        <taxon>Rhodothermia</taxon>
        <taxon>Rhodothermales</taxon>
        <taxon>Salinibacteraceae</taxon>
        <taxon>Salinibacter</taxon>
    </lineage>
</organism>
<feature type="region of interest" description="Disordered" evidence="1">
    <location>
        <begin position="123"/>
        <end position="162"/>
    </location>
</feature>
<proteinExistence type="predicted"/>
<protein>
    <submittedName>
        <fullName evidence="3">Uncharacterized protein</fullName>
    </submittedName>
</protein>
<feature type="transmembrane region" description="Helical" evidence="2">
    <location>
        <begin position="58"/>
        <end position="76"/>
    </location>
</feature>
<keyword evidence="2" id="KW-0472">Membrane</keyword>
<dbReference type="AlphaFoldDB" id="A0A9X2ZCL2"/>
<reference evidence="3" key="1">
    <citation type="submission" date="2022-08" db="EMBL/GenBank/DDBJ databases">
        <title>Genomic Encyclopedia of Type Strains, Phase V (KMG-V): Genome sequencing to study the core and pangenomes of soil and plant-associated prokaryotes.</title>
        <authorList>
            <person name="Whitman W."/>
        </authorList>
    </citation>
    <scope>NUCLEOTIDE SEQUENCE</scope>
    <source>
        <strain evidence="3">SP3012</strain>
    </source>
</reference>
<comment type="caution">
    <text evidence="3">The sequence shown here is derived from an EMBL/GenBank/DDBJ whole genome shotgun (WGS) entry which is preliminary data.</text>
</comment>
<evidence type="ECO:0000256" key="1">
    <source>
        <dbReference type="SAM" id="MobiDB-lite"/>
    </source>
</evidence>
<keyword evidence="2" id="KW-0812">Transmembrane</keyword>
<dbReference type="EMBL" id="JANUBF010000029">
    <property type="protein sequence ID" value="MCS4037915.1"/>
    <property type="molecule type" value="Genomic_DNA"/>
</dbReference>